<comment type="caution">
    <text evidence="2">The sequence shown here is derived from an EMBL/GenBank/DDBJ whole genome shotgun (WGS) entry which is preliminary data.</text>
</comment>
<gene>
    <name evidence="2" type="ORF">Q4528_13490</name>
</gene>
<reference evidence="2" key="1">
    <citation type="submission" date="2023-07" db="EMBL/GenBank/DDBJ databases">
        <title>Genome content predicts the carbon catabolic preferences of heterotrophic bacteria.</title>
        <authorList>
            <person name="Gralka M."/>
        </authorList>
    </citation>
    <scope>NUCLEOTIDE SEQUENCE</scope>
    <source>
        <strain evidence="2">E2R20</strain>
    </source>
</reference>
<feature type="non-terminal residue" evidence="2">
    <location>
        <position position="1"/>
    </location>
</feature>
<dbReference type="AlphaFoldDB" id="A0AAW7YXZ7"/>
<protein>
    <submittedName>
        <fullName evidence="2">Uncharacterized protein</fullName>
    </submittedName>
</protein>
<feature type="region of interest" description="Disordered" evidence="1">
    <location>
        <begin position="1"/>
        <end position="43"/>
    </location>
</feature>
<evidence type="ECO:0000256" key="1">
    <source>
        <dbReference type="SAM" id="MobiDB-lite"/>
    </source>
</evidence>
<sequence length="95" mass="10396">AQEEQASEISLDDSEMAALDAFESDDLVPSIEEDEPAQEDPDAIISADDLAAALSMEDDQDLFDVNDAEQLDEAAELSFEDALKQQQEMEAELSE</sequence>
<feature type="non-terminal residue" evidence="2">
    <location>
        <position position="95"/>
    </location>
</feature>
<accession>A0AAW7YXZ7</accession>
<dbReference type="EMBL" id="JAUOQO010000238">
    <property type="protein sequence ID" value="MDO6575123.1"/>
    <property type="molecule type" value="Genomic_DNA"/>
</dbReference>
<feature type="compositionally biased region" description="Acidic residues" evidence="1">
    <location>
        <begin position="1"/>
        <end position="15"/>
    </location>
</feature>
<keyword evidence="3" id="KW-1185">Reference proteome</keyword>
<proteinExistence type="predicted"/>
<evidence type="ECO:0000313" key="3">
    <source>
        <dbReference type="Proteomes" id="UP001170310"/>
    </source>
</evidence>
<name>A0AAW7YXZ7_9STAP</name>
<dbReference type="Proteomes" id="UP001170310">
    <property type="component" value="Unassembled WGS sequence"/>
</dbReference>
<evidence type="ECO:0000313" key="2">
    <source>
        <dbReference type="EMBL" id="MDO6575123.1"/>
    </source>
</evidence>
<dbReference type="RefSeq" id="WP_303522045.1">
    <property type="nucleotide sequence ID" value="NZ_JAUOQO010000238.1"/>
</dbReference>
<feature type="compositionally biased region" description="Acidic residues" evidence="1">
    <location>
        <begin position="22"/>
        <end position="42"/>
    </location>
</feature>
<organism evidence="2 3">
    <name type="scientific">Staphylococcus pasteuri_A</name>
    <dbReference type="NCBI Taxonomy" id="3062664"/>
    <lineage>
        <taxon>Bacteria</taxon>
        <taxon>Bacillati</taxon>
        <taxon>Bacillota</taxon>
        <taxon>Bacilli</taxon>
        <taxon>Bacillales</taxon>
        <taxon>Staphylococcaceae</taxon>
        <taxon>Staphylococcus</taxon>
    </lineage>
</organism>